<feature type="compositionally biased region" description="Basic and acidic residues" evidence="1">
    <location>
        <begin position="104"/>
        <end position="123"/>
    </location>
</feature>
<dbReference type="AlphaFoldDB" id="A0A914N479"/>
<evidence type="ECO:0000313" key="3">
    <source>
        <dbReference type="WBParaSite" id="Minc3s03015g32439"/>
    </source>
</evidence>
<reference evidence="3" key="1">
    <citation type="submission" date="2022-11" db="UniProtKB">
        <authorList>
            <consortium name="WormBaseParasite"/>
        </authorList>
    </citation>
    <scope>IDENTIFICATION</scope>
</reference>
<evidence type="ECO:0000313" key="2">
    <source>
        <dbReference type="Proteomes" id="UP000887563"/>
    </source>
</evidence>
<feature type="region of interest" description="Disordered" evidence="1">
    <location>
        <begin position="221"/>
        <end position="242"/>
    </location>
</feature>
<dbReference type="Proteomes" id="UP000887563">
    <property type="component" value="Unplaced"/>
</dbReference>
<organism evidence="2 3">
    <name type="scientific">Meloidogyne incognita</name>
    <name type="common">Southern root-knot nematode worm</name>
    <name type="synonym">Oxyuris incognita</name>
    <dbReference type="NCBI Taxonomy" id="6306"/>
    <lineage>
        <taxon>Eukaryota</taxon>
        <taxon>Metazoa</taxon>
        <taxon>Ecdysozoa</taxon>
        <taxon>Nematoda</taxon>
        <taxon>Chromadorea</taxon>
        <taxon>Rhabditida</taxon>
        <taxon>Tylenchina</taxon>
        <taxon>Tylenchomorpha</taxon>
        <taxon>Tylenchoidea</taxon>
        <taxon>Meloidogynidae</taxon>
        <taxon>Meloidogyninae</taxon>
        <taxon>Meloidogyne</taxon>
        <taxon>Meloidogyne incognita group</taxon>
    </lineage>
</organism>
<feature type="compositionally biased region" description="Acidic residues" evidence="1">
    <location>
        <begin position="64"/>
        <end position="91"/>
    </location>
</feature>
<proteinExistence type="predicted"/>
<feature type="region of interest" description="Disordered" evidence="1">
    <location>
        <begin position="17"/>
        <end position="147"/>
    </location>
</feature>
<protein>
    <submittedName>
        <fullName evidence="3">Uncharacterized protein</fullName>
    </submittedName>
</protein>
<feature type="compositionally biased region" description="Polar residues" evidence="1">
    <location>
        <begin position="49"/>
        <end position="59"/>
    </location>
</feature>
<evidence type="ECO:0000256" key="1">
    <source>
        <dbReference type="SAM" id="MobiDB-lite"/>
    </source>
</evidence>
<accession>A0A914N479</accession>
<name>A0A914N479_MELIC</name>
<keyword evidence="2" id="KW-1185">Reference proteome</keyword>
<dbReference type="WBParaSite" id="Minc3s03015g32439">
    <property type="protein sequence ID" value="Minc3s03015g32439"/>
    <property type="gene ID" value="Minc3s03015g32439"/>
</dbReference>
<sequence>TKALNLVPLPATKFESNARQEKKFSGGIWDEPSPEKEVKGNEAFLKNPASKTSKPSQNIAGDLYSDDELETGLENKEEDEDSDYFGDEALEEGNRLLSSTAAKDVMKDETRKNGKSRQEDKIPDFGNRTTHSLMFTKKPGPPPTSIGIRTSCHADKYILELQKRKNAFSSNLLDLDKENTKQLGQQQQVSFDNFDLEKKRITENARARLLEFKKIGTTKNKKIVKKEQQQPILSGGFGAKKN</sequence>